<keyword evidence="1" id="KW-1133">Transmembrane helix</keyword>
<protein>
    <recommendedName>
        <fullName evidence="4">Transmembrane protein 135 N-terminal domain-containing protein</fullName>
    </recommendedName>
</protein>
<reference evidence="2 3" key="1">
    <citation type="submission" date="2017-03" db="EMBL/GenBank/DDBJ databases">
        <title>An alternative strategy for trypanosome survival in the mammalian bloodstream revealed through genome and transcriptome analysis of the ubiquitous bovine parasite Trypanosoma (Megatrypanum) theileri.</title>
        <authorList>
            <person name="Kelly S."/>
            <person name="Ivens A."/>
            <person name="Mott A."/>
            <person name="O'Neill E."/>
            <person name="Emms D."/>
            <person name="Macleod O."/>
            <person name="Voorheis P."/>
            <person name="Matthews J."/>
            <person name="Matthews K."/>
            <person name="Carrington M."/>
        </authorList>
    </citation>
    <scope>NUCLEOTIDE SEQUENCE [LARGE SCALE GENOMIC DNA]</scope>
    <source>
        <strain evidence="2">Edinburgh</strain>
    </source>
</reference>
<accession>A0A1X0P7N6</accession>
<dbReference type="PANTHER" id="PTHR12459:SF15">
    <property type="entry name" value="TRANSMEMBRANE PROTEIN 135"/>
    <property type="match status" value="1"/>
</dbReference>
<keyword evidence="3" id="KW-1185">Reference proteome</keyword>
<feature type="transmembrane region" description="Helical" evidence="1">
    <location>
        <begin position="295"/>
        <end position="317"/>
    </location>
</feature>
<name>A0A1X0P7N6_9TRYP</name>
<organism evidence="2 3">
    <name type="scientific">Trypanosoma theileri</name>
    <dbReference type="NCBI Taxonomy" id="67003"/>
    <lineage>
        <taxon>Eukaryota</taxon>
        <taxon>Discoba</taxon>
        <taxon>Euglenozoa</taxon>
        <taxon>Kinetoplastea</taxon>
        <taxon>Metakinetoplastina</taxon>
        <taxon>Trypanosomatida</taxon>
        <taxon>Trypanosomatidae</taxon>
        <taxon>Trypanosoma</taxon>
    </lineage>
</organism>
<dbReference type="AlphaFoldDB" id="A0A1X0P7N6"/>
<evidence type="ECO:0000313" key="3">
    <source>
        <dbReference type="Proteomes" id="UP000192257"/>
    </source>
</evidence>
<dbReference type="RefSeq" id="XP_028886709.1">
    <property type="nucleotide sequence ID" value="XM_029022163.1"/>
</dbReference>
<dbReference type="EMBL" id="NBCO01000003">
    <property type="protein sequence ID" value="ORC92643.1"/>
    <property type="molecule type" value="Genomic_DNA"/>
</dbReference>
<feature type="transmembrane region" description="Helical" evidence="1">
    <location>
        <begin position="323"/>
        <end position="341"/>
    </location>
</feature>
<sequence>MTHKKSNNERKQHKSLVKHVLYAIARNALYAAIGRILFGVLKRLGKGGLRIRVIKQLSGEIFSLDPLRWAFLLGGLSSFRLVKEILSVLCHYFGITEKLASVLAGCICALPSLAMNRETRTDLSLYVFVRALHSFSVGYILPILPEPCRRFEHYDIITMCLSASQILYSVIFAPFTMPPAYQRFLLKAAMLDNRVVRGHAGLARYQITPELVELCVEKGFKIPQSAKEHFKIGCLYSHPGMTCNRFFFSFLMKQILWVGMPLYVPLKLGAIIAFKRNDLKHHPLKVLQNMLRSALLSALFLALYSASTVRFACFAAQGNIRGGFFFAIMCSLAGVATLLEPKGRRMDLALYCLTYALRSFVMTQYRLGRIPYPRHDTVFLLYLFSVGFIFYQYDREPEKLNSGVRANLAKLLMERDVFRSRSRKNEGSTEAEVKSLVKLS</sequence>
<feature type="transmembrane region" description="Helical" evidence="1">
    <location>
        <begin position="255"/>
        <end position="274"/>
    </location>
</feature>
<evidence type="ECO:0000313" key="2">
    <source>
        <dbReference type="EMBL" id="ORC92643.1"/>
    </source>
</evidence>
<evidence type="ECO:0000256" key="1">
    <source>
        <dbReference type="SAM" id="Phobius"/>
    </source>
</evidence>
<dbReference type="Proteomes" id="UP000192257">
    <property type="component" value="Unassembled WGS sequence"/>
</dbReference>
<proteinExistence type="predicted"/>
<dbReference type="OrthoDB" id="291792at2759"/>
<keyword evidence="1" id="KW-0812">Transmembrane</keyword>
<comment type="caution">
    <text evidence="2">The sequence shown here is derived from an EMBL/GenBank/DDBJ whole genome shotgun (WGS) entry which is preliminary data.</text>
</comment>
<dbReference type="VEuPathDB" id="TriTrypDB:TM35_000033960"/>
<dbReference type="GeneID" id="39981943"/>
<dbReference type="InterPro" id="IPR026749">
    <property type="entry name" value="Tmem135"/>
</dbReference>
<feature type="transmembrane region" description="Helical" evidence="1">
    <location>
        <begin position="20"/>
        <end position="41"/>
    </location>
</feature>
<keyword evidence="1" id="KW-0472">Membrane</keyword>
<gene>
    <name evidence="2" type="ORF">TM35_000033960</name>
</gene>
<evidence type="ECO:0008006" key="4">
    <source>
        <dbReference type="Google" id="ProtNLM"/>
    </source>
</evidence>
<dbReference type="PANTHER" id="PTHR12459">
    <property type="entry name" value="TRANSMEMBRANE PROTEIN 135-RELATED"/>
    <property type="match status" value="1"/>
</dbReference>